<evidence type="ECO:0000259" key="2">
    <source>
        <dbReference type="Pfam" id="PF13559"/>
    </source>
</evidence>
<reference evidence="4" key="1">
    <citation type="journal article" date="2019" name="Int. J. Syst. Evol. Microbiol.">
        <title>The Global Catalogue of Microorganisms (GCM) 10K type strain sequencing project: providing services to taxonomists for standard genome sequencing and annotation.</title>
        <authorList>
            <consortium name="The Broad Institute Genomics Platform"/>
            <consortium name="The Broad Institute Genome Sequencing Center for Infectious Disease"/>
            <person name="Wu L."/>
            <person name="Ma J."/>
        </authorList>
    </citation>
    <scope>NUCLEOTIDE SEQUENCE [LARGE SCALE GENOMIC DNA]</scope>
    <source>
        <strain evidence="4">NBRC 111756</strain>
    </source>
</reference>
<keyword evidence="1" id="KW-0812">Transmembrane</keyword>
<accession>A0ABW2A8Y1</accession>
<dbReference type="EMBL" id="JBHSWE010000001">
    <property type="protein sequence ID" value="MFC6673881.1"/>
    <property type="molecule type" value="Genomic_DNA"/>
</dbReference>
<feature type="transmembrane region" description="Helical" evidence="1">
    <location>
        <begin position="81"/>
        <end position="104"/>
    </location>
</feature>
<dbReference type="RefSeq" id="WP_379913451.1">
    <property type="nucleotide sequence ID" value="NZ_JBHSWE010000001.1"/>
</dbReference>
<evidence type="ECO:0000313" key="3">
    <source>
        <dbReference type="EMBL" id="MFC6673881.1"/>
    </source>
</evidence>
<dbReference type="InterPro" id="IPR025403">
    <property type="entry name" value="TgpA-like_C"/>
</dbReference>
<feature type="domain" description="Protein-glutamine gamma-glutamyltransferase-like C-terminal" evidence="2">
    <location>
        <begin position="120"/>
        <end position="179"/>
    </location>
</feature>
<gene>
    <name evidence="3" type="ORF">ACFQDL_30185</name>
</gene>
<name>A0ABW2A8Y1_9GAMM</name>
<sequence length="192" mass="21797">MDPTAAVAPERVEQSADQLLADEPGFLSETPLSPVRFGRIGWVNEMRLRIEALNYSWHRWVISFHLRQGSLLEQWFGDLTLWKLALALALPFSLILGWVAIGLLRQRRPRTLDPVDRSLQRLSRKLAASGLERRTGEPVGYYAERVAGARPELAALMSAVAGHYEQLRYAGRDDSRVQRAYREAVRACMRNA</sequence>
<comment type="caution">
    <text evidence="3">The sequence shown here is derived from an EMBL/GenBank/DDBJ whole genome shotgun (WGS) entry which is preliminary data.</text>
</comment>
<organism evidence="3 4">
    <name type="scientific">Marinobacterium aestuariivivens</name>
    <dbReference type="NCBI Taxonomy" id="1698799"/>
    <lineage>
        <taxon>Bacteria</taxon>
        <taxon>Pseudomonadati</taxon>
        <taxon>Pseudomonadota</taxon>
        <taxon>Gammaproteobacteria</taxon>
        <taxon>Oceanospirillales</taxon>
        <taxon>Oceanospirillaceae</taxon>
        <taxon>Marinobacterium</taxon>
    </lineage>
</organism>
<dbReference type="PANTHER" id="PTHR42736">
    <property type="entry name" value="PROTEIN-GLUTAMINE GAMMA-GLUTAMYLTRANSFERASE"/>
    <property type="match status" value="1"/>
</dbReference>
<protein>
    <submittedName>
        <fullName evidence="3">DUF4129 domain-containing protein</fullName>
    </submittedName>
</protein>
<dbReference type="SUPFAM" id="SSF54001">
    <property type="entry name" value="Cysteine proteinases"/>
    <property type="match status" value="1"/>
</dbReference>
<dbReference type="PANTHER" id="PTHR42736:SF1">
    <property type="entry name" value="PROTEIN-GLUTAMINE GAMMA-GLUTAMYLTRANSFERASE"/>
    <property type="match status" value="1"/>
</dbReference>
<dbReference type="InterPro" id="IPR038765">
    <property type="entry name" value="Papain-like_cys_pep_sf"/>
</dbReference>
<keyword evidence="1" id="KW-1133">Transmembrane helix</keyword>
<keyword evidence="4" id="KW-1185">Reference proteome</keyword>
<keyword evidence="1" id="KW-0472">Membrane</keyword>
<dbReference type="Proteomes" id="UP001596422">
    <property type="component" value="Unassembled WGS sequence"/>
</dbReference>
<dbReference type="InterPro" id="IPR052901">
    <property type="entry name" value="Bact_TGase-like"/>
</dbReference>
<proteinExistence type="predicted"/>
<dbReference type="Pfam" id="PF13559">
    <property type="entry name" value="DUF4129"/>
    <property type="match status" value="1"/>
</dbReference>
<evidence type="ECO:0000313" key="4">
    <source>
        <dbReference type="Proteomes" id="UP001596422"/>
    </source>
</evidence>
<evidence type="ECO:0000256" key="1">
    <source>
        <dbReference type="SAM" id="Phobius"/>
    </source>
</evidence>